<keyword evidence="2" id="KW-1185">Reference proteome</keyword>
<evidence type="ECO:0000313" key="1">
    <source>
        <dbReference type="EMBL" id="TPW39824.1"/>
    </source>
</evidence>
<sequence length="61" mass="6833">MIRFTEKNCNSFHSFQLRFFRRSPAAARAGGAFCKKRKLKNFYDPKTAGGCGVVPFSSLPS</sequence>
<dbReference type="Proteomes" id="UP000319523">
    <property type="component" value="Unassembled WGS sequence"/>
</dbReference>
<reference evidence="1 2" key="1">
    <citation type="submission" date="2019-06" db="EMBL/GenBank/DDBJ databases">
        <authorList>
            <person name="Yang Y."/>
        </authorList>
    </citation>
    <scope>NUCLEOTIDE SEQUENCE [LARGE SCALE GENOMIC DNA]</scope>
    <source>
        <strain evidence="1 2">BIT-26</strain>
    </source>
</reference>
<protein>
    <submittedName>
        <fullName evidence="1">Uncharacterized protein</fullName>
    </submittedName>
</protein>
<evidence type="ECO:0000313" key="2">
    <source>
        <dbReference type="Proteomes" id="UP000319523"/>
    </source>
</evidence>
<dbReference type="EMBL" id="VHQI01000015">
    <property type="protein sequence ID" value="TPW39824.1"/>
    <property type="molecule type" value="Genomic_DNA"/>
</dbReference>
<dbReference type="AlphaFoldDB" id="A0A506V1Y8"/>
<proteinExistence type="predicted"/>
<gene>
    <name evidence="1" type="ORF">FKM52_19115</name>
</gene>
<organism evidence="1 2">
    <name type="scientific">Mixta tenebrionis</name>
    <dbReference type="NCBI Taxonomy" id="2562439"/>
    <lineage>
        <taxon>Bacteria</taxon>
        <taxon>Pseudomonadati</taxon>
        <taxon>Pseudomonadota</taxon>
        <taxon>Gammaproteobacteria</taxon>
        <taxon>Enterobacterales</taxon>
        <taxon>Erwiniaceae</taxon>
        <taxon>Mixta</taxon>
    </lineage>
</organism>
<comment type="caution">
    <text evidence="1">The sequence shown here is derived from an EMBL/GenBank/DDBJ whole genome shotgun (WGS) entry which is preliminary data.</text>
</comment>
<accession>A0A506V1Y8</accession>
<name>A0A506V1Y8_9GAMM</name>